<dbReference type="AlphaFoldDB" id="A0A9N9I446"/>
<feature type="non-terminal residue" evidence="1">
    <location>
        <position position="133"/>
    </location>
</feature>
<gene>
    <name evidence="1" type="ORF">FMOSSE_LOCUS14956</name>
</gene>
<proteinExistence type="predicted"/>
<evidence type="ECO:0000313" key="1">
    <source>
        <dbReference type="EMBL" id="CAG8720534.1"/>
    </source>
</evidence>
<evidence type="ECO:0000313" key="2">
    <source>
        <dbReference type="Proteomes" id="UP000789375"/>
    </source>
</evidence>
<reference evidence="1" key="1">
    <citation type="submission" date="2021-06" db="EMBL/GenBank/DDBJ databases">
        <authorList>
            <person name="Kallberg Y."/>
            <person name="Tangrot J."/>
            <person name="Rosling A."/>
        </authorList>
    </citation>
    <scope>NUCLEOTIDE SEQUENCE</scope>
    <source>
        <strain evidence="1">87-6 pot B 2015</strain>
    </source>
</reference>
<organism evidence="1 2">
    <name type="scientific">Funneliformis mosseae</name>
    <name type="common">Endomycorrhizal fungus</name>
    <name type="synonym">Glomus mosseae</name>
    <dbReference type="NCBI Taxonomy" id="27381"/>
    <lineage>
        <taxon>Eukaryota</taxon>
        <taxon>Fungi</taxon>
        <taxon>Fungi incertae sedis</taxon>
        <taxon>Mucoromycota</taxon>
        <taxon>Glomeromycotina</taxon>
        <taxon>Glomeromycetes</taxon>
        <taxon>Glomerales</taxon>
        <taxon>Glomeraceae</taxon>
        <taxon>Funneliformis</taxon>
    </lineage>
</organism>
<comment type="caution">
    <text evidence="1">The sequence shown here is derived from an EMBL/GenBank/DDBJ whole genome shotgun (WGS) entry which is preliminary data.</text>
</comment>
<sequence length="133" mass="14954">AETSKLCQELVVILNGLTISELTWKIPLASQVISGDSLLVAQLSKKQKKKFMKPVEKMVPPTMPQDVTEECVKFVTNFMPRSIPRLQEGLTHDGNWKECDNKLNEGTYINNVVVSAIRATLFDNPLKNMHSLL</sequence>
<dbReference type="Proteomes" id="UP000789375">
    <property type="component" value="Unassembled WGS sequence"/>
</dbReference>
<protein>
    <submittedName>
        <fullName evidence="1">9501_t:CDS:1</fullName>
    </submittedName>
</protein>
<accession>A0A9N9I446</accession>
<dbReference type="EMBL" id="CAJVPP010013328">
    <property type="protein sequence ID" value="CAG8720534.1"/>
    <property type="molecule type" value="Genomic_DNA"/>
</dbReference>
<name>A0A9N9I446_FUNMO</name>
<feature type="non-terminal residue" evidence="1">
    <location>
        <position position="1"/>
    </location>
</feature>
<keyword evidence="2" id="KW-1185">Reference proteome</keyword>